<feature type="transmembrane region" description="Helical" evidence="1">
    <location>
        <begin position="6"/>
        <end position="26"/>
    </location>
</feature>
<dbReference type="InterPro" id="IPR029062">
    <property type="entry name" value="Class_I_gatase-like"/>
</dbReference>
<evidence type="ECO:0000313" key="4">
    <source>
        <dbReference type="Proteomes" id="UP001319180"/>
    </source>
</evidence>
<accession>A0AAP2DCG6</accession>
<evidence type="ECO:0000259" key="2">
    <source>
        <dbReference type="Pfam" id="PF07584"/>
    </source>
</evidence>
<name>A0AAP2DCG6_9BACT</name>
<gene>
    <name evidence="3" type="ORF">KK078_23660</name>
</gene>
<dbReference type="EMBL" id="JAHESC010000044">
    <property type="protein sequence ID" value="MBT1689581.1"/>
    <property type="molecule type" value="Genomic_DNA"/>
</dbReference>
<feature type="transmembrane region" description="Helical" evidence="1">
    <location>
        <begin position="56"/>
        <end position="78"/>
    </location>
</feature>
<keyword evidence="1" id="KW-0812">Transmembrane</keyword>
<keyword evidence="1" id="KW-1133">Transmembrane helix</keyword>
<feature type="domain" description="Aerotolerance regulator N-terminal" evidence="2">
    <location>
        <begin position="1"/>
        <end position="76"/>
    </location>
</feature>
<dbReference type="Proteomes" id="UP001319180">
    <property type="component" value="Unassembled WGS sequence"/>
</dbReference>
<proteinExistence type="predicted"/>
<dbReference type="RefSeq" id="WP_254092804.1">
    <property type="nucleotide sequence ID" value="NZ_JAHESC010000044.1"/>
</dbReference>
<dbReference type="Gene3D" id="2.60.40.10">
    <property type="entry name" value="Immunoglobulins"/>
    <property type="match status" value="1"/>
</dbReference>
<dbReference type="InterPro" id="IPR011933">
    <property type="entry name" value="Double_TM_dom"/>
</dbReference>
<dbReference type="SUPFAM" id="SSF52317">
    <property type="entry name" value="Class I glutamine amidotransferase-like"/>
    <property type="match status" value="1"/>
</dbReference>
<dbReference type="Pfam" id="PF07584">
    <property type="entry name" value="BatA"/>
    <property type="match status" value="1"/>
</dbReference>
<dbReference type="NCBIfam" id="TIGR02226">
    <property type="entry name" value="two_anch"/>
    <property type="match status" value="1"/>
</dbReference>
<dbReference type="InterPro" id="IPR024163">
    <property type="entry name" value="Aerotolerance_reg_N"/>
</dbReference>
<sequence>MNLLYPSFLWALGVLVVPIIIHLFNFRRATRIYFSNTRFLRQVKEASTARRRLKHYLILAARLLFLFFLVITFCQPIIPAKDQLANSRAIALYLDNSQSMSARLEDKTRGLDAAAQMARSIVSTFPPETRYKLITNDFAPFSNTFKTGAEIQDLLTQLRLSPVTRSMQEVSDRITQDIVSGQRQEVFWIADFQRSTTGKLDHTLDTTARWHLVPIRFQPMSNIFVDSAYLENPFAVSGEKNVLRVNMRNDGVREADQVNVKLLVNNVQTGAATVSIPAGGMTEINFDLATGLTGLHKATISFNDFPVTFDNTFNLALNFADKIRVVEVKSMTATEAVQKVYGNQQVFAYKGFAVGNFNYNELEQADLVVMNGLNNIEPSLAGAVRNYLLNGGTVLIAPGAQPQADGWKNALTLPALKTIPQEAMVELDRPDFSNPFFENVFEEKSVSLAMPKATRVWDWGSDRSAILRFKNDQPFLSVFDQGGKLYILASTLDTDHTDFHQHALFVPVMYRLAASSKKQEGKLYYSLNETFVPLRLDSLPRDVPVRLVGKEEVIPGQRVVGDNVFLDIPGFSVEQGFYKIVAQGDTVGLIAFNVNKAESLMEQYTGEEVKAQAGGGENVSIFEASTIDAFSNEIKERYLGTPLWKYALMAALLFLLAEILLIRFLK</sequence>
<evidence type="ECO:0000313" key="3">
    <source>
        <dbReference type="EMBL" id="MBT1689581.1"/>
    </source>
</evidence>
<evidence type="ECO:0000256" key="1">
    <source>
        <dbReference type="SAM" id="Phobius"/>
    </source>
</evidence>
<feature type="transmembrane region" description="Helical" evidence="1">
    <location>
        <begin position="643"/>
        <end position="665"/>
    </location>
</feature>
<comment type="caution">
    <text evidence="3">The sequence shown here is derived from an EMBL/GenBank/DDBJ whole genome shotgun (WGS) entry which is preliminary data.</text>
</comment>
<protein>
    <submittedName>
        <fullName evidence="3">BatA domain-containing protein</fullName>
    </submittedName>
</protein>
<keyword evidence="1" id="KW-0472">Membrane</keyword>
<reference evidence="3 4" key="1">
    <citation type="submission" date="2021-05" db="EMBL/GenBank/DDBJ databases">
        <title>A Polyphasic approach of four new species of the genus Ohtaekwangia: Ohtaekwangia histidinii sp. nov., Ohtaekwangia cretensis sp. nov., Ohtaekwangia indiensis sp. nov., Ohtaekwangia reichenbachii sp. nov. from diverse environment.</title>
        <authorList>
            <person name="Octaviana S."/>
        </authorList>
    </citation>
    <scope>NUCLEOTIDE SEQUENCE [LARGE SCALE GENOMIC DNA]</scope>
    <source>
        <strain evidence="3 4">PWU37</strain>
    </source>
</reference>
<dbReference type="AlphaFoldDB" id="A0AAP2DCG6"/>
<dbReference type="PANTHER" id="PTHR37464:SF1">
    <property type="entry name" value="BLL2463 PROTEIN"/>
    <property type="match status" value="1"/>
</dbReference>
<organism evidence="3 4">
    <name type="scientific">Dawidia soli</name>
    <dbReference type="NCBI Taxonomy" id="2782352"/>
    <lineage>
        <taxon>Bacteria</taxon>
        <taxon>Pseudomonadati</taxon>
        <taxon>Bacteroidota</taxon>
        <taxon>Cytophagia</taxon>
        <taxon>Cytophagales</taxon>
        <taxon>Chryseotaleaceae</taxon>
        <taxon>Dawidia</taxon>
    </lineage>
</organism>
<dbReference type="PANTHER" id="PTHR37464">
    <property type="entry name" value="BLL2463 PROTEIN"/>
    <property type="match status" value="1"/>
</dbReference>
<keyword evidence="4" id="KW-1185">Reference proteome</keyword>
<dbReference type="InterPro" id="IPR013783">
    <property type="entry name" value="Ig-like_fold"/>
</dbReference>